<dbReference type="Gene3D" id="1.10.8.60">
    <property type="match status" value="1"/>
</dbReference>
<dbReference type="KEGG" id="xyl:ET495_04260"/>
<evidence type="ECO:0000256" key="4">
    <source>
        <dbReference type="ARBA" id="ARBA00023125"/>
    </source>
</evidence>
<dbReference type="InterPro" id="IPR027417">
    <property type="entry name" value="P-loop_NTPase"/>
</dbReference>
<dbReference type="PANTHER" id="PTHR32071">
    <property type="entry name" value="TRANSCRIPTIONAL REGULATORY PROTEIN"/>
    <property type="match status" value="1"/>
</dbReference>
<evidence type="ECO:0000256" key="1">
    <source>
        <dbReference type="ARBA" id="ARBA00022741"/>
    </source>
</evidence>
<dbReference type="AlphaFoldDB" id="A0A4P6EJQ6"/>
<proteinExistence type="predicted"/>
<keyword evidence="5" id="KW-0804">Transcription</keyword>
<dbReference type="PANTHER" id="PTHR32071:SF122">
    <property type="entry name" value="SIGMA FACTOR"/>
    <property type="match status" value="1"/>
</dbReference>
<dbReference type="GO" id="GO:0043565">
    <property type="term" value="F:sequence-specific DNA binding"/>
    <property type="evidence" value="ECO:0007669"/>
    <property type="project" value="InterPro"/>
</dbReference>
<evidence type="ECO:0000313" key="7">
    <source>
        <dbReference type="EMBL" id="QAY62595.1"/>
    </source>
</evidence>
<sequence>MPNPESRLLRVAAARADFLAGGREGAAGVPDLVAASWERSQSAGVDVTQPSTDYDDVDPASLLVRCALPVLHRIEVDAADVPLVIALTDQRARIVQRIDSSAAVGRLLDRVDFAPGYNYAESSMGTNGVGTVFEAGRALAVVGPEHFTDNLQPFACAGAPIIDPVTGRVEGVLDITCLAQTWTPIMHALVKSAAADIGRNLLMDRSQAQQAIFETFVRTAARSAQQAVFAFGGNVFMANPRAQELFDADEQRILRDHSAFLVAHRSRASDDVALPDGRRVHLRGTRIVADTEVAGLVVVAEVATRRSPHATDFAERVLPQVAVATPQTSELAGGLSRPHGTIATGQCPAWQRACAELREQLTDRVPTLVLGESGSGKFSLVVEMFQDVHPTGRAVSVDADELGGQASLDSLLGGDEELTLLIARNIDQAGTAAVENIGQAFTAVRERADHVWFVATLSDSALDSDLPFHALLRHFDAAVTVPPLRTRTADLPHIVASVLREIAPDRGVRISPDAQRVVARYTWPRNVAQLRDALAHALRLRPVGELQAHDLPAYCQTTARRTLTPLETAERDTIVEALRAHDGNRVAASQHLGMSRSSLYRKLEAFGINV</sequence>
<protein>
    <submittedName>
        <fullName evidence="7">GAF domain-containing protein</fullName>
    </submittedName>
</protein>
<evidence type="ECO:0000259" key="6">
    <source>
        <dbReference type="PROSITE" id="PS50045"/>
    </source>
</evidence>
<name>A0A4P6EJQ6_9MICO</name>
<dbReference type="PRINTS" id="PR01590">
    <property type="entry name" value="HTHFIS"/>
</dbReference>
<dbReference type="Pfam" id="PF01590">
    <property type="entry name" value="GAF"/>
    <property type="match status" value="1"/>
</dbReference>
<dbReference type="SUPFAM" id="SSF52540">
    <property type="entry name" value="P-loop containing nucleoside triphosphate hydrolases"/>
    <property type="match status" value="1"/>
</dbReference>
<dbReference type="SUPFAM" id="SSF46689">
    <property type="entry name" value="Homeodomain-like"/>
    <property type="match status" value="1"/>
</dbReference>
<dbReference type="PROSITE" id="PS50045">
    <property type="entry name" value="SIGMA54_INTERACT_4"/>
    <property type="match status" value="1"/>
</dbReference>
<dbReference type="GO" id="GO:0005524">
    <property type="term" value="F:ATP binding"/>
    <property type="evidence" value="ECO:0007669"/>
    <property type="project" value="UniProtKB-KW"/>
</dbReference>
<evidence type="ECO:0000256" key="3">
    <source>
        <dbReference type="ARBA" id="ARBA00023015"/>
    </source>
</evidence>
<keyword evidence="3" id="KW-0805">Transcription regulation</keyword>
<dbReference type="OrthoDB" id="5496274at2"/>
<reference evidence="7 8" key="1">
    <citation type="submission" date="2019-01" db="EMBL/GenBank/DDBJ databases">
        <title>Genome sequencing of strain 2JSPR-7.</title>
        <authorList>
            <person name="Heo J."/>
            <person name="Kim S.-J."/>
            <person name="Kim J.-S."/>
            <person name="Hong S.-B."/>
            <person name="Kwon S.-W."/>
        </authorList>
    </citation>
    <scope>NUCLEOTIDE SEQUENCE [LARGE SCALE GENOMIC DNA]</scope>
    <source>
        <strain evidence="7 8">2JSPR-7</strain>
    </source>
</reference>
<dbReference type="Pfam" id="PF25601">
    <property type="entry name" value="AAA_lid_14"/>
    <property type="match status" value="1"/>
</dbReference>
<dbReference type="Pfam" id="PF02954">
    <property type="entry name" value="HTH_8"/>
    <property type="match status" value="1"/>
</dbReference>
<dbReference type="InterPro" id="IPR002197">
    <property type="entry name" value="HTH_Fis"/>
</dbReference>
<keyword evidence="1" id="KW-0547">Nucleotide-binding</keyword>
<organism evidence="7 8">
    <name type="scientific">Xylanimonas allomyrinae</name>
    <dbReference type="NCBI Taxonomy" id="2509459"/>
    <lineage>
        <taxon>Bacteria</taxon>
        <taxon>Bacillati</taxon>
        <taxon>Actinomycetota</taxon>
        <taxon>Actinomycetes</taxon>
        <taxon>Micrococcales</taxon>
        <taxon>Promicromonosporaceae</taxon>
        <taxon>Xylanimonas</taxon>
    </lineage>
</organism>
<dbReference type="Gene3D" id="1.10.10.60">
    <property type="entry name" value="Homeodomain-like"/>
    <property type="match status" value="1"/>
</dbReference>
<evidence type="ECO:0000256" key="5">
    <source>
        <dbReference type="ARBA" id="ARBA00023163"/>
    </source>
</evidence>
<keyword evidence="4" id="KW-0238">DNA-binding</keyword>
<dbReference type="InterPro" id="IPR009057">
    <property type="entry name" value="Homeodomain-like_sf"/>
</dbReference>
<evidence type="ECO:0000313" key="8">
    <source>
        <dbReference type="Proteomes" id="UP000291758"/>
    </source>
</evidence>
<dbReference type="GO" id="GO:0006355">
    <property type="term" value="P:regulation of DNA-templated transcription"/>
    <property type="evidence" value="ECO:0007669"/>
    <property type="project" value="InterPro"/>
</dbReference>
<keyword evidence="2" id="KW-0067">ATP-binding</keyword>
<keyword evidence="8" id="KW-1185">Reference proteome</keyword>
<evidence type="ECO:0000256" key="2">
    <source>
        <dbReference type="ARBA" id="ARBA00022840"/>
    </source>
</evidence>
<dbReference type="EMBL" id="CP035495">
    <property type="protein sequence ID" value="QAY62595.1"/>
    <property type="molecule type" value="Genomic_DNA"/>
</dbReference>
<feature type="domain" description="Sigma-54 factor interaction" evidence="6">
    <location>
        <begin position="343"/>
        <end position="539"/>
    </location>
</feature>
<dbReference type="RefSeq" id="WP_129202875.1">
    <property type="nucleotide sequence ID" value="NZ_CP035495.1"/>
</dbReference>
<dbReference type="InterPro" id="IPR002078">
    <property type="entry name" value="Sigma_54_int"/>
</dbReference>
<dbReference type="Gene3D" id="3.30.450.40">
    <property type="match status" value="1"/>
</dbReference>
<dbReference type="Proteomes" id="UP000291758">
    <property type="component" value="Chromosome"/>
</dbReference>
<gene>
    <name evidence="7" type="ORF">ET495_04260</name>
</gene>
<dbReference type="InterPro" id="IPR029016">
    <property type="entry name" value="GAF-like_dom_sf"/>
</dbReference>
<dbReference type="InterPro" id="IPR003018">
    <property type="entry name" value="GAF"/>
</dbReference>
<accession>A0A4P6EJQ6</accession>
<dbReference type="InterPro" id="IPR058031">
    <property type="entry name" value="AAA_lid_NorR"/>
</dbReference>